<dbReference type="AlphaFoldDB" id="A0A5S5BVM8"/>
<accession>A0A5S5BVM8</accession>
<keyword evidence="2" id="KW-1185">Reference proteome</keyword>
<protein>
    <submittedName>
        <fullName evidence="1">Uncharacterized protein</fullName>
    </submittedName>
</protein>
<reference evidence="1 2" key="1">
    <citation type="submission" date="2019-07" db="EMBL/GenBank/DDBJ databases">
        <title>Genomic Encyclopedia of Archaeal and Bacterial Type Strains, Phase II (KMG-II): from individual species to whole genera.</title>
        <authorList>
            <person name="Goeker M."/>
        </authorList>
    </citation>
    <scope>NUCLEOTIDE SEQUENCE [LARGE SCALE GENOMIC DNA]</scope>
    <source>
        <strain evidence="1 2">DSM 17527</strain>
    </source>
</reference>
<sequence>MRSVRPSIQAVLTKPGRYSLVWGLICISIDLREVEPI</sequence>
<name>A0A5S5BVM8_9FLAO</name>
<dbReference type="Proteomes" id="UP000324376">
    <property type="component" value="Unassembled WGS sequence"/>
</dbReference>
<evidence type="ECO:0000313" key="2">
    <source>
        <dbReference type="Proteomes" id="UP000324376"/>
    </source>
</evidence>
<organism evidence="1 2">
    <name type="scientific">Aquimarina intermedia</name>
    <dbReference type="NCBI Taxonomy" id="350814"/>
    <lineage>
        <taxon>Bacteria</taxon>
        <taxon>Pseudomonadati</taxon>
        <taxon>Bacteroidota</taxon>
        <taxon>Flavobacteriia</taxon>
        <taxon>Flavobacteriales</taxon>
        <taxon>Flavobacteriaceae</taxon>
        <taxon>Aquimarina</taxon>
    </lineage>
</organism>
<comment type="caution">
    <text evidence="1">The sequence shown here is derived from an EMBL/GenBank/DDBJ whole genome shotgun (WGS) entry which is preliminary data.</text>
</comment>
<gene>
    <name evidence="1" type="ORF">BD809_1273</name>
</gene>
<evidence type="ECO:0000313" key="1">
    <source>
        <dbReference type="EMBL" id="TYP69653.1"/>
    </source>
</evidence>
<proteinExistence type="predicted"/>
<dbReference type="EMBL" id="VNHU01000027">
    <property type="protein sequence ID" value="TYP69653.1"/>
    <property type="molecule type" value="Genomic_DNA"/>
</dbReference>